<dbReference type="InterPro" id="IPR037055">
    <property type="entry name" value="MHC_I-like_Ag-recog_sf"/>
</dbReference>
<keyword evidence="2" id="KW-0812">Transmembrane</keyword>
<evidence type="ECO:0000256" key="1">
    <source>
        <dbReference type="ARBA" id="ARBA00023180"/>
    </source>
</evidence>
<keyword evidence="1" id="KW-0325">Glycoprotein</keyword>
<dbReference type="Proteomes" id="UP000645828">
    <property type="component" value="Unassembled WGS sequence"/>
</dbReference>
<name>A0A811Y130_NYCPR</name>
<proteinExistence type="predicted"/>
<protein>
    <submittedName>
        <fullName evidence="3">(raccoon dog) hypothetical protein</fullName>
    </submittedName>
</protein>
<evidence type="ECO:0000256" key="2">
    <source>
        <dbReference type="SAM" id="Phobius"/>
    </source>
</evidence>
<keyword evidence="2" id="KW-0472">Membrane</keyword>
<comment type="caution">
    <text evidence="3">The sequence shown here is derived from an EMBL/GenBank/DDBJ whole genome shotgun (WGS) entry which is preliminary data.</text>
</comment>
<evidence type="ECO:0000313" key="4">
    <source>
        <dbReference type="Proteomes" id="UP000645828"/>
    </source>
</evidence>
<sequence length="97" mass="10898">MMCEFGAIRHTSGSWQFGFNGWITYLFDSENRKWTVVLRAGSRQVLVHWDEMPGTVVPLTTPQGMAQSRASAIRPGTRVFPLFLSCAIIIGIQVRVL</sequence>
<dbReference type="EMBL" id="CAJHUB010000659">
    <property type="protein sequence ID" value="CAD7670873.1"/>
    <property type="molecule type" value="Genomic_DNA"/>
</dbReference>
<dbReference type="InterPro" id="IPR011162">
    <property type="entry name" value="MHC_I/II-like_Ag-recog"/>
</dbReference>
<dbReference type="Gene3D" id="3.30.500.10">
    <property type="entry name" value="MHC class I-like antigen recognition-like"/>
    <property type="match status" value="1"/>
</dbReference>
<evidence type="ECO:0000313" key="3">
    <source>
        <dbReference type="EMBL" id="CAD7670873.1"/>
    </source>
</evidence>
<dbReference type="AlphaFoldDB" id="A0A811Y130"/>
<reference evidence="3" key="1">
    <citation type="submission" date="2020-12" db="EMBL/GenBank/DDBJ databases">
        <authorList>
            <consortium name="Molecular Ecology Group"/>
        </authorList>
    </citation>
    <scope>NUCLEOTIDE SEQUENCE</scope>
    <source>
        <strain evidence="3">TBG_1078</strain>
    </source>
</reference>
<organism evidence="3 4">
    <name type="scientific">Nyctereutes procyonoides</name>
    <name type="common">Raccoon dog</name>
    <name type="synonym">Canis procyonoides</name>
    <dbReference type="NCBI Taxonomy" id="34880"/>
    <lineage>
        <taxon>Eukaryota</taxon>
        <taxon>Metazoa</taxon>
        <taxon>Chordata</taxon>
        <taxon>Craniata</taxon>
        <taxon>Vertebrata</taxon>
        <taxon>Euteleostomi</taxon>
        <taxon>Mammalia</taxon>
        <taxon>Eutheria</taxon>
        <taxon>Laurasiatheria</taxon>
        <taxon>Carnivora</taxon>
        <taxon>Caniformia</taxon>
        <taxon>Canidae</taxon>
        <taxon>Nyctereutes</taxon>
    </lineage>
</organism>
<keyword evidence="2" id="KW-1133">Transmembrane helix</keyword>
<feature type="transmembrane region" description="Helical" evidence="2">
    <location>
        <begin position="79"/>
        <end position="96"/>
    </location>
</feature>
<gene>
    <name evidence="3" type="ORF">NYPRO_LOCUS3668</name>
</gene>
<accession>A0A811Y130</accession>
<dbReference type="SUPFAM" id="SSF54452">
    <property type="entry name" value="MHC antigen-recognition domain"/>
    <property type="match status" value="1"/>
</dbReference>
<keyword evidence="4" id="KW-1185">Reference proteome</keyword>